<comment type="subcellular location">
    <subcellularLocation>
        <location evidence="2">Cytoplasmic vesicle</location>
        <location evidence="2">Secretory vesicle</location>
        <location evidence="2">Synaptic vesicle membrane</location>
        <topology evidence="2">Multi-pass membrane protein</topology>
    </subcellularLocation>
    <subcellularLocation>
        <location evidence="1">Early endosome membrane</location>
    </subcellularLocation>
</comment>
<feature type="transmembrane region" description="Helical" evidence="11">
    <location>
        <begin position="111"/>
        <end position="131"/>
    </location>
</feature>
<name>A0A9W7A6H3_9STRA</name>
<evidence type="ECO:0000313" key="14">
    <source>
        <dbReference type="Proteomes" id="UP001162640"/>
    </source>
</evidence>
<feature type="domain" description="Cation efflux protein transmembrane" evidence="12">
    <location>
        <begin position="43"/>
        <end position="234"/>
    </location>
</feature>
<evidence type="ECO:0000256" key="7">
    <source>
        <dbReference type="ARBA" id="ARBA00022989"/>
    </source>
</evidence>
<organism evidence="13 14">
    <name type="scientific">Triparma laevis f. inornata</name>
    <dbReference type="NCBI Taxonomy" id="1714386"/>
    <lineage>
        <taxon>Eukaryota</taxon>
        <taxon>Sar</taxon>
        <taxon>Stramenopiles</taxon>
        <taxon>Ochrophyta</taxon>
        <taxon>Bolidophyceae</taxon>
        <taxon>Parmales</taxon>
        <taxon>Triparmaceae</taxon>
        <taxon>Triparma</taxon>
    </lineage>
</organism>
<evidence type="ECO:0000259" key="12">
    <source>
        <dbReference type="Pfam" id="PF01545"/>
    </source>
</evidence>
<dbReference type="InterPro" id="IPR027469">
    <property type="entry name" value="Cation_efflux_TMD_sf"/>
</dbReference>
<feature type="transmembrane region" description="Helical" evidence="11">
    <location>
        <begin position="143"/>
        <end position="163"/>
    </location>
</feature>
<dbReference type="Pfam" id="PF01545">
    <property type="entry name" value="Cation_efflux"/>
    <property type="match status" value="1"/>
</dbReference>
<keyword evidence="9 11" id="KW-0472">Membrane</keyword>
<dbReference type="EMBL" id="BLQM01000106">
    <property type="protein sequence ID" value="GMH64290.1"/>
    <property type="molecule type" value="Genomic_DNA"/>
</dbReference>
<dbReference type="GO" id="GO:0008324">
    <property type="term" value="F:monoatomic cation transmembrane transporter activity"/>
    <property type="evidence" value="ECO:0007669"/>
    <property type="project" value="InterPro"/>
</dbReference>
<keyword evidence="7 11" id="KW-1133">Transmembrane helix</keyword>
<comment type="similarity">
    <text evidence="3">Belongs to the TMEM163 family.</text>
</comment>
<dbReference type="AlphaFoldDB" id="A0A9W7A6H3"/>
<dbReference type="GO" id="GO:0031901">
    <property type="term" value="C:early endosome membrane"/>
    <property type="evidence" value="ECO:0007669"/>
    <property type="project" value="UniProtKB-SubCell"/>
</dbReference>
<evidence type="ECO:0000256" key="8">
    <source>
        <dbReference type="ARBA" id="ARBA00023018"/>
    </source>
</evidence>
<keyword evidence="8" id="KW-0770">Synapse</keyword>
<reference evidence="14" key="1">
    <citation type="journal article" date="2023" name="Commun. Biol.">
        <title>Genome analysis of Parmales, the sister group of diatoms, reveals the evolutionary specialization of diatoms from phago-mixotrophs to photoautotrophs.</title>
        <authorList>
            <person name="Ban H."/>
            <person name="Sato S."/>
            <person name="Yoshikawa S."/>
            <person name="Yamada K."/>
            <person name="Nakamura Y."/>
            <person name="Ichinomiya M."/>
            <person name="Sato N."/>
            <person name="Blanc-Mathieu R."/>
            <person name="Endo H."/>
            <person name="Kuwata A."/>
            <person name="Ogata H."/>
        </authorList>
    </citation>
    <scope>NUCLEOTIDE SEQUENCE [LARGE SCALE GENOMIC DNA]</scope>
</reference>
<comment type="caution">
    <text evidence="13">The sequence shown here is derived from an EMBL/GenBank/DDBJ whole genome shotgun (WGS) entry which is preliminary data.</text>
</comment>
<evidence type="ECO:0000256" key="6">
    <source>
        <dbReference type="ARBA" id="ARBA00022833"/>
    </source>
</evidence>
<dbReference type="Gene3D" id="1.20.1510.10">
    <property type="entry name" value="Cation efflux protein transmembrane domain"/>
    <property type="match status" value="1"/>
</dbReference>
<evidence type="ECO:0000256" key="2">
    <source>
        <dbReference type="ARBA" id="ARBA00004644"/>
    </source>
</evidence>
<evidence type="ECO:0000256" key="9">
    <source>
        <dbReference type="ARBA" id="ARBA00023136"/>
    </source>
</evidence>
<evidence type="ECO:0000256" key="5">
    <source>
        <dbReference type="ARBA" id="ARBA00022753"/>
    </source>
</evidence>
<accession>A0A9W7A6H3</accession>
<feature type="transmembrane region" description="Helical" evidence="11">
    <location>
        <begin position="175"/>
        <end position="195"/>
    </location>
</feature>
<protein>
    <recommendedName>
        <fullName evidence="12">Cation efflux protein transmembrane domain-containing protein</fullName>
    </recommendedName>
</protein>
<evidence type="ECO:0000313" key="13">
    <source>
        <dbReference type="EMBL" id="GMH64290.1"/>
    </source>
</evidence>
<dbReference type="Proteomes" id="UP001162640">
    <property type="component" value="Unassembled WGS sequence"/>
</dbReference>
<dbReference type="PANTHER" id="PTHR31937:SF2">
    <property type="entry name" value="TRANSMEMBRANE PROTEIN 163"/>
    <property type="match status" value="1"/>
</dbReference>
<dbReference type="InterPro" id="IPR026765">
    <property type="entry name" value="Tmem163"/>
</dbReference>
<keyword evidence="6" id="KW-0862">Zinc</keyword>
<evidence type="ECO:0000256" key="4">
    <source>
        <dbReference type="ARBA" id="ARBA00022692"/>
    </source>
</evidence>
<gene>
    <name evidence="13" type="ORF">TL16_g03927</name>
</gene>
<proteinExistence type="inferred from homology"/>
<sequence length="281" mass="30699">MVYLEGGEQPNTHPPFKVPYTNYEIDSEFWYAPTPVHAYKISIISCGITFVAAILGFVAFSAANSPAMLGFGLENLVDLMSSMVVVWRFYVGGDNASPELVAKLDRREKRASVLIAIVLFILGVTVMSTAVTHLAENEHGSDVGLLIGLSLPSLLIFGVLALIKFRMADMLGSPSFKKDAICSLFGAILSFGVFFGSCVKSGNDGAWWIDGVIALFIAIACMWVGLRTMLKNIDEGKEFWKPAFWKEEGEGADQQGDKAQQSEGAYDMRDSIKVEDINTDI</sequence>
<keyword evidence="4 11" id="KW-0812">Transmembrane</keyword>
<evidence type="ECO:0000256" key="11">
    <source>
        <dbReference type="SAM" id="Phobius"/>
    </source>
</evidence>
<evidence type="ECO:0000256" key="10">
    <source>
        <dbReference type="ARBA" id="ARBA00023329"/>
    </source>
</evidence>
<evidence type="ECO:0000256" key="3">
    <source>
        <dbReference type="ARBA" id="ARBA00008731"/>
    </source>
</evidence>
<feature type="transmembrane region" description="Helical" evidence="11">
    <location>
        <begin position="207"/>
        <end position="226"/>
    </location>
</feature>
<dbReference type="PANTHER" id="PTHR31937">
    <property type="entry name" value="TRANSMEMBRANE PROTEIN 163"/>
    <property type="match status" value="1"/>
</dbReference>
<keyword evidence="10" id="KW-0968">Cytoplasmic vesicle</keyword>
<dbReference type="InterPro" id="IPR058533">
    <property type="entry name" value="Cation_efflux_TM"/>
</dbReference>
<feature type="transmembrane region" description="Helical" evidence="11">
    <location>
        <begin position="41"/>
        <end position="63"/>
    </location>
</feature>
<evidence type="ECO:0000256" key="1">
    <source>
        <dbReference type="ARBA" id="ARBA00004146"/>
    </source>
</evidence>
<dbReference type="SUPFAM" id="SSF161111">
    <property type="entry name" value="Cation efflux protein transmembrane domain-like"/>
    <property type="match status" value="1"/>
</dbReference>
<keyword evidence="5" id="KW-0967">Endosome</keyword>